<dbReference type="InterPro" id="IPR001129">
    <property type="entry name" value="Membr-assoc_MAPEG"/>
</dbReference>
<dbReference type="PANTHER" id="PTHR35814:SF1">
    <property type="entry name" value="GLUTATHIONE S-TRANSFERASE-RELATED"/>
    <property type="match status" value="1"/>
</dbReference>
<dbReference type="GO" id="GO:0016020">
    <property type="term" value="C:membrane"/>
    <property type="evidence" value="ECO:0007669"/>
    <property type="project" value="UniProtKB-SubCell"/>
</dbReference>
<dbReference type="AlphaFoldDB" id="A0A316Z1N5"/>
<dbReference type="EMBL" id="KZ819308">
    <property type="protein sequence ID" value="PWN94832.1"/>
    <property type="molecule type" value="Genomic_DNA"/>
</dbReference>
<dbReference type="PANTHER" id="PTHR35814">
    <property type="match status" value="1"/>
</dbReference>
<keyword evidence="6" id="KW-1185">Reference proteome</keyword>
<evidence type="ECO:0000313" key="5">
    <source>
        <dbReference type="EMBL" id="PWN94832.1"/>
    </source>
</evidence>
<dbReference type="Pfam" id="PF01124">
    <property type="entry name" value="MAPEG"/>
    <property type="match status" value="1"/>
</dbReference>
<dbReference type="RefSeq" id="XP_025595111.1">
    <property type="nucleotide sequence ID" value="XM_025743477.1"/>
</dbReference>
<dbReference type="Gene3D" id="1.20.120.550">
    <property type="entry name" value="Membrane associated eicosanoid/glutathione metabolism-like domain"/>
    <property type="match status" value="1"/>
</dbReference>
<evidence type="ECO:0000313" key="6">
    <source>
        <dbReference type="Proteomes" id="UP000245946"/>
    </source>
</evidence>
<name>A0A316Z1N5_9BASI</name>
<dbReference type="SUPFAM" id="SSF161084">
    <property type="entry name" value="MAPEG domain-like"/>
    <property type="match status" value="1"/>
</dbReference>
<dbReference type="InterPro" id="IPR023352">
    <property type="entry name" value="MAPEG-like_dom_sf"/>
</dbReference>
<proteinExistence type="predicted"/>
<evidence type="ECO:0000256" key="1">
    <source>
        <dbReference type="ARBA" id="ARBA00004370"/>
    </source>
</evidence>
<keyword evidence="2" id="KW-0812">Transmembrane</keyword>
<dbReference type="Proteomes" id="UP000245946">
    <property type="component" value="Unassembled WGS sequence"/>
</dbReference>
<gene>
    <name evidence="5" type="ORF">FA09DRAFT_332498</name>
</gene>
<sequence length="168" mass="17830">MPVAFILTPASLAHSALFAGYYSYLNANVISLRRASQTALGSVVKSSNAPARDSEALQRRLVRAVRAQTDFAMSTPIALFFLTISELNGAPTALVHGLATTLLLARVAASQLTLLVPEEHGLNVRENRIVHAWRGGAVTLGNLAALTAAGYNLYLGWDALLAFAGVRT</sequence>
<keyword evidence="3" id="KW-1133">Transmembrane helix</keyword>
<evidence type="ECO:0000256" key="4">
    <source>
        <dbReference type="ARBA" id="ARBA00023136"/>
    </source>
</evidence>
<evidence type="ECO:0000256" key="2">
    <source>
        <dbReference type="ARBA" id="ARBA00022692"/>
    </source>
</evidence>
<keyword evidence="4" id="KW-0472">Membrane</keyword>
<reference evidence="5 6" key="1">
    <citation type="journal article" date="2018" name="Mol. Biol. Evol.">
        <title>Broad Genomic Sampling Reveals a Smut Pathogenic Ancestry of the Fungal Clade Ustilaginomycotina.</title>
        <authorList>
            <person name="Kijpornyongpan T."/>
            <person name="Mondo S.J."/>
            <person name="Barry K."/>
            <person name="Sandor L."/>
            <person name="Lee J."/>
            <person name="Lipzen A."/>
            <person name="Pangilinan J."/>
            <person name="LaButti K."/>
            <person name="Hainaut M."/>
            <person name="Henrissat B."/>
            <person name="Grigoriev I.V."/>
            <person name="Spatafora J.W."/>
            <person name="Aime M.C."/>
        </authorList>
    </citation>
    <scope>NUCLEOTIDE SEQUENCE [LARGE SCALE GENOMIC DNA]</scope>
    <source>
        <strain evidence="5 6">MCA 4186</strain>
    </source>
</reference>
<protein>
    <submittedName>
        <fullName evidence="5">Uncharacterized protein</fullName>
    </submittedName>
</protein>
<evidence type="ECO:0000256" key="3">
    <source>
        <dbReference type="ARBA" id="ARBA00022989"/>
    </source>
</evidence>
<dbReference type="OrthoDB" id="19091at2759"/>
<organism evidence="5 6">
    <name type="scientific">Tilletiopsis washingtonensis</name>
    <dbReference type="NCBI Taxonomy" id="58919"/>
    <lineage>
        <taxon>Eukaryota</taxon>
        <taxon>Fungi</taxon>
        <taxon>Dikarya</taxon>
        <taxon>Basidiomycota</taxon>
        <taxon>Ustilaginomycotina</taxon>
        <taxon>Exobasidiomycetes</taxon>
        <taxon>Entylomatales</taxon>
        <taxon>Entylomatales incertae sedis</taxon>
        <taxon>Tilletiopsis</taxon>
    </lineage>
</organism>
<comment type="subcellular location">
    <subcellularLocation>
        <location evidence="1">Membrane</location>
    </subcellularLocation>
</comment>
<dbReference type="GeneID" id="37271021"/>
<accession>A0A316Z1N5</accession>